<keyword evidence="3" id="KW-1185">Reference proteome</keyword>
<reference evidence="3 4" key="1">
    <citation type="submission" date="2018-09" db="EMBL/GenBank/DDBJ databases">
        <title>Discovery and Ecogenomic Context for Candidatus Cryosericales, a Global Caldiserica Order Active in Thawing Permafrost.</title>
        <authorList>
            <person name="Martinez M.A."/>
            <person name="Woodcroft B.J."/>
            <person name="Ignacio Espinoza J.C."/>
            <person name="Zayed A."/>
            <person name="Singleton C.M."/>
            <person name="Boyd J."/>
            <person name="Li Y.-F."/>
            <person name="Purvine S."/>
            <person name="Maughan H."/>
            <person name="Hodgkins S.B."/>
            <person name="Anderson D."/>
            <person name="Sederholm M."/>
            <person name="Temperton B."/>
            <person name="Saleska S.R."/>
            <person name="Tyson G.W."/>
            <person name="Rich V.I."/>
        </authorList>
    </citation>
    <scope>NUCLEOTIDE SEQUENCE [LARGE SCALE GENOMIC DNA]</scope>
    <source>
        <strain evidence="2 4">SMC5</strain>
        <strain evidence="1 3">SMC6</strain>
    </source>
</reference>
<dbReference type="OrthoDB" id="5420460at2"/>
<name>A0A398CZQ8_9BACT</name>
<dbReference type="PANTHER" id="PTHR43288">
    <property type="entry name" value="BIOTIN SYNTHASE-RELATED PROTEIN, RADICAL SAM SUPERFAMILY"/>
    <property type="match status" value="1"/>
</dbReference>
<dbReference type="GO" id="GO:0003824">
    <property type="term" value="F:catalytic activity"/>
    <property type="evidence" value="ECO:0007669"/>
    <property type="project" value="InterPro"/>
</dbReference>
<dbReference type="Proteomes" id="UP000266260">
    <property type="component" value="Unassembled WGS sequence"/>
</dbReference>
<evidence type="ECO:0000313" key="4">
    <source>
        <dbReference type="Proteomes" id="UP000266489"/>
    </source>
</evidence>
<protein>
    <recommendedName>
        <fullName evidence="5">Radical SAM protein</fullName>
    </recommendedName>
</protein>
<dbReference type="SFLD" id="SFLDS00029">
    <property type="entry name" value="Radical_SAM"/>
    <property type="match status" value="1"/>
</dbReference>
<dbReference type="SUPFAM" id="SSF102114">
    <property type="entry name" value="Radical SAM enzymes"/>
    <property type="match status" value="1"/>
</dbReference>
<evidence type="ECO:0000313" key="2">
    <source>
        <dbReference type="EMBL" id="RIE09988.1"/>
    </source>
</evidence>
<sequence length="277" mass="30473">MVFNCVPRRTLSVSVTGEECALHCNHCNGHYLQHMVPVTAARRVLESGEYRSILLSGGSDFHGRLPLMEHLAFIEWVHEQGIRINAHVGLQSDEDVRALSPYFDKVSLDYVWDDGTIHDVYHLQRSGADYLHAAQGWVDAFSAAGSSEELTSAKQRVNLHLTIGLKGGVVIGEYAAIDSLIAFQPASLVFLVLIPTEGTVYGNVPVVPIDAVESVFAYARLKLPATDLVLGCMHPRVDSYGEQLEHLAGQYQFRGVVGVKSSAEDAEQVEECCVFYK</sequence>
<dbReference type="GO" id="GO:0051536">
    <property type="term" value="F:iron-sulfur cluster binding"/>
    <property type="evidence" value="ECO:0007669"/>
    <property type="project" value="InterPro"/>
</dbReference>
<accession>A0A398CZQ8</accession>
<evidence type="ECO:0008006" key="5">
    <source>
        <dbReference type="Google" id="ProtNLM"/>
    </source>
</evidence>
<evidence type="ECO:0000313" key="1">
    <source>
        <dbReference type="EMBL" id="RIE07710.1"/>
    </source>
</evidence>
<gene>
    <name evidence="2" type="ORF">SMC5_06530</name>
    <name evidence="1" type="ORF">SMC6_05775</name>
</gene>
<dbReference type="PANTHER" id="PTHR43288:SF2">
    <property type="entry name" value="RADICAL SAM CORE DOMAIN-CONTAINING PROTEIN"/>
    <property type="match status" value="1"/>
</dbReference>
<dbReference type="InterPro" id="IPR007197">
    <property type="entry name" value="rSAM"/>
</dbReference>
<organism evidence="1 3">
    <name type="scientific">Candidatus Cryosericum odellii</name>
    <dbReference type="NCBI Taxonomy" id="2290917"/>
    <lineage>
        <taxon>Bacteria</taxon>
        <taxon>Pseudomonadati</taxon>
        <taxon>Caldisericota/Cryosericota group</taxon>
        <taxon>Candidatus Cryosericota</taxon>
        <taxon>Candidatus Cryosericia</taxon>
        <taxon>Candidatus Cryosericales</taxon>
        <taxon>Candidatus Cryosericaceae</taxon>
        <taxon>Candidatus Cryosericum</taxon>
    </lineage>
</organism>
<dbReference type="SFLD" id="SFLDG01113">
    <property type="entry name" value="Uncharacterised_Radical_SAM_Su"/>
    <property type="match status" value="1"/>
</dbReference>
<evidence type="ECO:0000313" key="3">
    <source>
        <dbReference type="Proteomes" id="UP000266260"/>
    </source>
</evidence>
<dbReference type="Proteomes" id="UP000266489">
    <property type="component" value="Unassembled WGS sequence"/>
</dbReference>
<comment type="caution">
    <text evidence="1">The sequence shown here is derived from an EMBL/GenBank/DDBJ whole genome shotgun (WGS) entry which is preliminary data.</text>
</comment>
<dbReference type="RefSeq" id="WP_119120061.1">
    <property type="nucleotide sequence ID" value="NZ_QXIT01000093.1"/>
</dbReference>
<dbReference type="EMBL" id="QXIT01000093">
    <property type="protein sequence ID" value="RIE07710.1"/>
    <property type="molecule type" value="Genomic_DNA"/>
</dbReference>
<proteinExistence type="predicted"/>
<accession>A0A398DCH7</accession>
<dbReference type="AlphaFoldDB" id="A0A398CZQ8"/>
<dbReference type="InterPro" id="IPR058240">
    <property type="entry name" value="rSAM_sf"/>
</dbReference>
<dbReference type="EMBL" id="QXIU01000156">
    <property type="protein sequence ID" value="RIE09988.1"/>
    <property type="molecule type" value="Genomic_DNA"/>
</dbReference>